<evidence type="ECO:0000256" key="1">
    <source>
        <dbReference type="ARBA" id="ARBA00010529"/>
    </source>
</evidence>
<dbReference type="GO" id="GO:0003677">
    <property type="term" value="F:DNA binding"/>
    <property type="evidence" value="ECO:0007669"/>
    <property type="project" value="UniProtKB-KW"/>
</dbReference>
<evidence type="ECO:0000313" key="3">
    <source>
        <dbReference type="EMBL" id="MQM32383.1"/>
    </source>
</evidence>
<evidence type="ECO:0008006" key="5">
    <source>
        <dbReference type="Google" id="ProtNLM"/>
    </source>
</evidence>
<reference evidence="3 4" key="1">
    <citation type="submission" date="2017-09" db="EMBL/GenBank/DDBJ databases">
        <title>Metagenomic Analysis Reveals Denitrifying Candidatus Accumulibacter and Flanking Population as a Source of N2O.</title>
        <authorList>
            <person name="Gao H."/>
            <person name="Mao Y."/>
            <person name="Zhao X."/>
            <person name="Liu W.-T."/>
            <person name="Zhang T."/>
            <person name="Wells G."/>
        </authorList>
    </citation>
    <scope>NUCLEOTIDE SEQUENCE [LARGE SCALE GENOMIC DNA]</scope>
    <source>
        <strain evidence="3">CANDO_2_IC</strain>
    </source>
</reference>
<organism evidence="3 4">
    <name type="scientific">Candidatus Accumulibacter phosphatis</name>
    <dbReference type="NCBI Taxonomy" id="327160"/>
    <lineage>
        <taxon>Bacteria</taxon>
        <taxon>Pseudomonadati</taxon>
        <taxon>Pseudomonadota</taxon>
        <taxon>Betaproteobacteria</taxon>
        <taxon>Candidatus Accumulibacter</taxon>
    </lineage>
</organism>
<dbReference type="Pfam" id="PF00216">
    <property type="entry name" value="Bac_DNA_binding"/>
    <property type="match status" value="1"/>
</dbReference>
<dbReference type="Proteomes" id="UP000342300">
    <property type="component" value="Unassembled WGS sequence"/>
</dbReference>
<dbReference type="SUPFAM" id="SSF47729">
    <property type="entry name" value="IHF-like DNA-binding proteins"/>
    <property type="match status" value="1"/>
</dbReference>
<gene>
    <name evidence="3" type="ORF">CRU78_18600</name>
</gene>
<accession>A0A6A7RY32</accession>
<evidence type="ECO:0000256" key="2">
    <source>
        <dbReference type="ARBA" id="ARBA00023125"/>
    </source>
</evidence>
<dbReference type="AlphaFoldDB" id="A0A6A7RY32"/>
<dbReference type="InterPro" id="IPR010992">
    <property type="entry name" value="IHF-like_DNA-bd_dom_sf"/>
</dbReference>
<evidence type="ECO:0000313" key="4">
    <source>
        <dbReference type="Proteomes" id="UP000342300"/>
    </source>
</evidence>
<dbReference type="EMBL" id="PDHS01000511">
    <property type="protein sequence ID" value="MQM32383.1"/>
    <property type="molecule type" value="Genomic_DNA"/>
</dbReference>
<protein>
    <recommendedName>
        <fullName evidence="5">Integration host factor subunit beta</fullName>
    </recommendedName>
</protein>
<proteinExistence type="inferred from homology"/>
<comment type="similarity">
    <text evidence="1">Belongs to the bacterial histone-like protein family.</text>
</comment>
<dbReference type="Gene3D" id="4.10.520.10">
    <property type="entry name" value="IHF-like DNA-binding proteins"/>
    <property type="match status" value="1"/>
</dbReference>
<name>A0A6A7RY32_9PROT</name>
<dbReference type="GO" id="GO:0030527">
    <property type="term" value="F:structural constituent of chromatin"/>
    <property type="evidence" value="ECO:0007669"/>
    <property type="project" value="InterPro"/>
</dbReference>
<dbReference type="InterPro" id="IPR000119">
    <property type="entry name" value="Hist_DNA-bd"/>
</dbReference>
<keyword evidence="2" id="KW-0238">DNA-binding</keyword>
<comment type="caution">
    <text evidence="3">The sequence shown here is derived from an EMBL/GenBank/DDBJ whole genome shotgun (WGS) entry which is preliminary data.</text>
</comment>
<sequence length="61" mass="6747">MSRSEIFVRLAARFPQLIVKDVELVVKAILDGMGEALAKGNRIEIRGFGRFGLICTPRETG</sequence>